<protein>
    <submittedName>
        <fullName evidence="3">3463_t:CDS:1</fullName>
    </submittedName>
</protein>
<gene>
    <name evidence="3" type="ORF">ALEPTO_LOCUS11498</name>
</gene>
<keyword evidence="2" id="KW-0812">Transmembrane</keyword>
<proteinExistence type="predicted"/>
<dbReference type="EMBL" id="CAJVPS010018900">
    <property type="protein sequence ID" value="CAG8699065.1"/>
    <property type="molecule type" value="Genomic_DNA"/>
</dbReference>
<accession>A0A9N9HPC9</accession>
<organism evidence="3 4">
    <name type="scientific">Ambispora leptoticha</name>
    <dbReference type="NCBI Taxonomy" id="144679"/>
    <lineage>
        <taxon>Eukaryota</taxon>
        <taxon>Fungi</taxon>
        <taxon>Fungi incertae sedis</taxon>
        <taxon>Mucoromycota</taxon>
        <taxon>Glomeromycotina</taxon>
        <taxon>Glomeromycetes</taxon>
        <taxon>Archaeosporales</taxon>
        <taxon>Ambisporaceae</taxon>
        <taxon>Ambispora</taxon>
    </lineage>
</organism>
<keyword evidence="2" id="KW-0472">Membrane</keyword>
<keyword evidence="2" id="KW-1133">Transmembrane helix</keyword>
<reference evidence="3" key="1">
    <citation type="submission" date="2021-06" db="EMBL/GenBank/DDBJ databases">
        <authorList>
            <person name="Kallberg Y."/>
            <person name="Tangrot J."/>
            <person name="Rosling A."/>
        </authorList>
    </citation>
    <scope>NUCLEOTIDE SEQUENCE</scope>
    <source>
        <strain evidence="3">FL130A</strain>
    </source>
</reference>
<dbReference type="Proteomes" id="UP000789508">
    <property type="component" value="Unassembled WGS sequence"/>
</dbReference>
<sequence>QCFIDGRRAPQIYDPANAKPMTTNNLTERMHKTVEARHSGTQTVISFIERLYEHKQSPPKKPIDIKRRINQGRLYVLLGLVMPIIGYENYMFVEKRCKKFQSLYNHYSITMSVEITEKIDAMINKLQVQDVKQSLVKFFKDKEHAIALKKKNHIIYNGTIDEAYQEILRLFNYVENDIFFSADQKIAAQDPFRPISNMQIPTTLNNFQESASSQSIDNSTTSDQVNSAQNYNNSVHDNTLEIAVNMPHSVCRRNTTRIQNKCRTPTKAPQAPGDGKENNSTLAVKRSLEELFLEKECSWNPKEFTNMAVTKKLCLDNDPTENGVKLYRWISNRKIRAKGAKNASI</sequence>
<comment type="caution">
    <text evidence="3">The sequence shown here is derived from an EMBL/GenBank/DDBJ whole genome shotgun (WGS) entry which is preliminary data.</text>
</comment>
<evidence type="ECO:0000256" key="2">
    <source>
        <dbReference type="SAM" id="Phobius"/>
    </source>
</evidence>
<name>A0A9N9HPC9_9GLOM</name>
<dbReference type="OrthoDB" id="2404417at2759"/>
<dbReference type="AlphaFoldDB" id="A0A9N9HPC9"/>
<keyword evidence="4" id="KW-1185">Reference proteome</keyword>
<feature type="non-terminal residue" evidence="3">
    <location>
        <position position="1"/>
    </location>
</feature>
<evidence type="ECO:0000256" key="1">
    <source>
        <dbReference type="SAM" id="MobiDB-lite"/>
    </source>
</evidence>
<feature type="transmembrane region" description="Helical" evidence="2">
    <location>
        <begin position="74"/>
        <end position="93"/>
    </location>
</feature>
<feature type="region of interest" description="Disordered" evidence="1">
    <location>
        <begin position="208"/>
        <end position="231"/>
    </location>
</feature>
<evidence type="ECO:0000313" key="4">
    <source>
        <dbReference type="Proteomes" id="UP000789508"/>
    </source>
</evidence>
<evidence type="ECO:0000313" key="3">
    <source>
        <dbReference type="EMBL" id="CAG8699065.1"/>
    </source>
</evidence>